<reference evidence="2" key="1">
    <citation type="journal article" date="2006" name="PLoS Biol.">
        <title>Macronuclear genome sequence of the ciliate Tetrahymena thermophila, a model eukaryote.</title>
        <authorList>
            <person name="Eisen J.A."/>
            <person name="Coyne R.S."/>
            <person name="Wu M."/>
            <person name="Wu D."/>
            <person name="Thiagarajan M."/>
            <person name="Wortman J.R."/>
            <person name="Badger J.H."/>
            <person name="Ren Q."/>
            <person name="Amedeo P."/>
            <person name="Jones K.M."/>
            <person name="Tallon L.J."/>
            <person name="Delcher A.L."/>
            <person name="Salzberg S.L."/>
            <person name="Silva J.C."/>
            <person name="Haas B.J."/>
            <person name="Majoros W.H."/>
            <person name="Farzad M."/>
            <person name="Carlton J.M."/>
            <person name="Smith R.K. Jr."/>
            <person name="Garg J."/>
            <person name="Pearlman R.E."/>
            <person name="Karrer K.M."/>
            <person name="Sun L."/>
            <person name="Manning G."/>
            <person name="Elde N.C."/>
            <person name="Turkewitz A.P."/>
            <person name="Asai D.J."/>
            <person name="Wilkes D.E."/>
            <person name="Wang Y."/>
            <person name="Cai H."/>
            <person name="Collins K."/>
            <person name="Stewart B.A."/>
            <person name="Lee S.R."/>
            <person name="Wilamowska K."/>
            <person name="Weinberg Z."/>
            <person name="Ruzzo W.L."/>
            <person name="Wloga D."/>
            <person name="Gaertig J."/>
            <person name="Frankel J."/>
            <person name="Tsao C.-C."/>
            <person name="Gorovsky M.A."/>
            <person name="Keeling P.J."/>
            <person name="Waller R.F."/>
            <person name="Patron N.J."/>
            <person name="Cherry J.M."/>
            <person name="Stover N.A."/>
            <person name="Krieger C.J."/>
            <person name="del Toro C."/>
            <person name="Ryder H.F."/>
            <person name="Williamson S.C."/>
            <person name="Barbeau R.A."/>
            <person name="Hamilton E.P."/>
            <person name="Orias E."/>
        </authorList>
    </citation>
    <scope>NUCLEOTIDE SEQUENCE [LARGE SCALE GENOMIC DNA]</scope>
    <source>
        <strain evidence="2">SB210</strain>
    </source>
</reference>
<proteinExistence type="predicted"/>
<dbReference type="EMBL" id="GG662856">
    <property type="protein sequence ID" value="EWS76599.1"/>
    <property type="molecule type" value="Genomic_DNA"/>
</dbReference>
<dbReference type="RefSeq" id="XP_012650885.1">
    <property type="nucleotide sequence ID" value="XM_012795431.1"/>
</dbReference>
<dbReference type="InParanoid" id="W7XLN5"/>
<gene>
    <name evidence="1" type="ORF">TTHERM_000414208</name>
</gene>
<dbReference type="AlphaFoldDB" id="W7XLN5"/>
<organism evidence="1 2">
    <name type="scientific">Tetrahymena thermophila (strain SB210)</name>
    <dbReference type="NCBI Taxonomy" id="312017"/>
    <lineage>
        <taxon>Eukaryota</taxon>
        <taxon>Sar</taxon>
        <taxon>Alveolata</taxon>
        <taxon>Ciliophora</taxon>
        <taxon>Intramacronucleata</taxon>
        <taxon>Oligohymenophorea</taxon>
        <taxon>Hymenostomatida</taxon>
        <taxon>Tetrahymenina</taxon>
        <taxon>Tetrahymenidae</taxon>
        <taxon>Tetrahymena</taxon>
    </lineage>
</organism>
<dbReference type="KEGG" id="tet:TTHERM_000414208"/>
<protein>
    <submittedName>
        <fullName evidence="1">Uncharacterized protein</fullName>
    </submittedName>
</protein>
<sequence>MSGIIYDISLKQIAQLQSTTVIELSLPFSTINCLSKNISQDNCEGILQVYFIYL</sequence>
<accession>W7XLN5</accession>
<keyword evidence="2" id="KW-1185">Reference proteome</keyword>
<name>W7XLN5_TETTS</name>
<evidence type="ECO:0000313" key="1">
    <source>
        <dbReference type="EMBL" id="EWS76599.1"/>
    </source>
</evidence>
<dbReference type="Proteomes" id="UP000009168">
    <property type="component" value="Unassembled WGS sequence"/>
</dbReference>
<evidence type="ECO:0000313" key="2">
    <source>
        <dbReference type="Proteomes" id="UP000009168"/>
    </source>
</evidence>
<dbReference type="GeneID" id="24438824"/>